<keyword evidence="2" id="KW-1185">Reference proteome</keyword>
<dbReference type="RefSeq" id="WP_396569890.1">
    <property type="nucleotide sequence ID" value="NZ_JBITRD010000011.1"/>
</dbReference>
<accession>A0ABW8AZD5</accession>
<dbReference type="Proteomes" id="UP001614216">
    <property type="component" value="Unassembled WGS sequence"/>
</dbReference>
<sequence>MSDIKVVCTSDKNVSLTFTWDDFTPFHLVDIEGIYGIESNVVTSENTTTDGSTYQGATAKERNIVITVEMDSNYKENRNLLYRTFPIKRTGTMQYIEDGEAKAIEYEVESVIQGATTGVVRDYTISLKCTDPYFKDLADIEVVMASWVSDFYFPACFPEEGRIFGHREADLVKEIENESGADNIGIVVIFRADGAVKNPAIYHTESGEFTKVGYSDNDFIMSSGQYVIINTYTGKKNAYLLDGVTQAEIENHKDNYGVIDWDTVIEKYGTVINEYLDEDGEFIQLQDGTNTLTYTADEGTNYLSVSVYYRISYLGV</sequence>
<evidence type="ECO:0000313" key="2">
    <source>
        <dbReference type="Proteomes" id="UP001614216"/>
    </source>
</evidence>
<gene>
    <name evidence="1" type="ORF">ACIF0M_09030</name>
</gene>
<dbReference type="EMBL" id="JBITRD010000011">
    <property type="protein sequence ID" value="MFI7845685.1"/>
    <property type="molecule type" value="Genomic_DNA"/>
</dbReference>
<protein>
    <submittedName>
        <fullName evidence="1">Phage tail protein</fullName>
    </submittedName>
</protein>
<reference evidence="1 2" key="1">
    <citation type="submission" date="2024-08" db="EMBL/GenBank/DDBJ databases">
        <authorList>
            <person name="Vancuren S.J."/>
            <person name="Allen-Vercoe E."/>
        </authorList>
    </citation>
    <scope>NUCLEOTIDE SEQUENCE [LARGE SCALE GENOMIC DNA]</scope>
    <source>
        <strain evidence="1 2">16-6-I_42_FAA</strain>
    </source>
</reference>
<comment type="caution">
    <text evidence="1">The sequence shown here is derived from an EMBL/GenBank/DDBJ whole genome shotgun (WGS) entry which is preliminary data.</text>
</comment>
<proteinExistence type="predicted"/>
<evidence type="ECO:0000313" key="1">
    <source>
        <dbReference type="EMBL" id="MFI7845685.1"/>
    </source>
</evidence>
<organism evidence="1 2">
    <name type="scientific">Dorea amylophila</name>
    <dbReference type="NCBI Taxonomy" id="2981789"/>
    <lineage>
        <taxon>Bacteria</taxon>
        <taxon>Bacillati</taxon>
        <taxon>Bacillota</taxon>
        <taxon>Clostridia</taxon>
        <taxon>Lachnospirales</taxon>
        <taxon>Lachnospiraceae</taxon>
        <taxon>Dorea</taxon>
    </lineage>
</organism>
<name>A0ABW8AZD5_9FIRM</name>